<dbReference type="GO" id="GO:0033014">
    <property type="term" value="P:tetrapyrrole biosynthetic process"/>
    <property type="evidence" value="ECO:0007669"/>
    <property type="project" value="InterPro"/>
</dbReference>
<proteinExistence type="predicted"/>
<accession>A0A7X0PC77</accession>
<evidence type="ECO:0000313" key="2">
    <source>
        <dbReference type="EMBL" id="MBB6559220.1"/>
    </source>
</evidence>
<name>A0A7X0PC77_9BURK</name>
<dbReference type="Gene3D" id="3.40.50.10090">
    <property type="match status" value="2"/>
</dbReference>
<evidence type="ECO:0000313" key="3">
    <source>
        <dbReference type="Proteomes" id="UP000575083"/>
    </source>
</evidence>
<dbReference type="InterPro" id="IPR036108">
    <property type="entry name" value="4pyrrol_syn_uPrphyn_synt_sf"/>
</dbReference>
<gene>
    <name evidence="2" type="ORF">HNP48_001887</name>
</gene>
<reference evidence="2 3" key="1">
    <citation type="submission" date="2020-08" db="EMBL/GenBank/DDBJ databases">
        <title>Functional genomics of gut bacteria from endangered species of beetles.</title>
        <authorList>
            <person name="Carlos-Shanley C."/>
        </authorList>
    </citation>
    <scope>NUCLEOTIDE SEQUENCE [LARGE SCALE GENOMIC DNA]</scope>
    <source>
        <strain evidence="2 3">S00198</strain>
    </source>
</reference>
<feature type="domain" description="Tetrapyrrole biosynthesis uroporphyrinogen III synthase" evidence="1">
    <location>
        <begin position="19"/>
        <end position="257"/>
    </location>
</feature>
<dbReference type="RefSeq" id="WP_184856649.1">
    <property type="nucleotide sequence ID" value="NZ_JACHLK010000003.1"/>
</dbReference>
<dbReference type="Proteomes" id="UP000575083">
    <property type="component" value="Unassembled WGS sequence"/>
</dbReference>
<dbReference type="EMBL" id="JACHLK010000003">
    <property type="protein sequence ID" value="MBB6559220.1"/>
    <property type="molecule type" value="Genomic_DNA"/>
</dbReference>
<dbReference type="CDD" id="cd06578">
    <property type="entry name" value="HemD"/>
    <property type="match status" value="1"/>
</dbReference>
<keyword evidence="2" id="KW-0456">Lyase</keyword>
<comment type="caution">
    <text evidence="2">The sequence shown here is derived from an EMBL/GenBank/DDBJ whole genome shotgun (WGS) entry which is preliminary data.</text>
</comment>
<dbReference type="Pfam" id="PF02602">
    <property type="entry name" value="HEM4"/>
    <property type="match status" value="1"/>
</dbReference>
<dbReference type="GO" id="GO:0004852">
    <property type="term" value="F:uroporphyrinogen-III synthase activity"/>
    <property type="evidence" value="ECO:0007669"/>
    <property type="project" value="UniProtKB-EC"/>
</dbReference>
<dbReference type="InterPro" id="IPR003754">
    <property type="entry name" value="4pyrrol_synth_uPrphyn_synth"/>
</dbReference>
<keyword evidence="3" id="KW-1185">Reference proteome</keyword>
<evidence type="ECO:0000259" key="1">
    <source>
        <dbReference type="Pfam" id="PF02602"/>
    </source>
</evidence>
<dbReference type="EC" id="4.2.1.75" evidence="2"/>
<dbReference type="SUPFAM" id="SSF69618">
    <property type="entry name" value="HemD-like"/>
    <property type="match status" value="1"/>
</dbReference>
<protein>
    <submittedName>
        <fullName evidence="2">Uroporphyrinogen-III synthase</fullName>
        <ecNumber evidence="2">4.2.1.75</ecNumber>
    </submittedName>
</protein>
<dbReference type="AlphaFoldDB" id="A0A7X0PC77"/>
<sequence>MATTPPRVIVTRPEREAVQWVAQLSARGLAATALPLIAIGPCSDPAARQGVAAAHARLAQAPGYRALMFVSSNAALYFLPGAPPLPAGTRAWAPGPGTARALVEMGVPPAAIDGPAADAPQFDSESLWQQVGAQVRAGDRVLIVRGRSAGVHESSEGSGRDWLARQVLAAGGQVDWAVAYERGAPRFTPDQGALARAAAQDGSLWLLSSSEAVAHLAEALPGQSFAAARALATHPRIAQTARAMGFGHVSECRPALEDVVASIESAP</sequence>
<organism evidence="2 3">
    <name type="scientific">Acidovorax soli</name>
    <dbReference type="NCBI Taxonomy" id="592050"/>
    <lineage>
        <taxon>Bacteria</taxon>
        <taxon>Pseudomonadati</taxon>
        <taxon>Pseudomonadota</taxon>
        <taxon>Betaproteobacteria</taxon>
        <taxon>Burkholderiales</taxon>
        <taxon>Comamonadaceae</taxon>
        <taxon>Acidovorax</taxon>
    </lineage>
</organism>